<dbReference type="InterPro" id="IPR058240">
    <property type="entry name" value="rSAM_sf"/>
</dbReference>
<dbReference type="PROSITE" id="PS01278">
    <property type="entry name" value="MTTASE_RADICAL"/>
    <property type="match status" value="1"/>
</dbReference>
<name>A0A0F9A5H3_9ZZZZ</name>
<evidence type="ECO:0000256" key="1">
    <source>
        <dbReference type="ARBA" id="ARBA00001966"/>
    </source>
</evidence>
<dbReference type="GO" id="GO:0031419">
    <property type="term" value="F:cobalamin binding"/>
    <property type="evidence" value="ECO:0007669"/>
    <property type="project" value="InterPro"/>
</dbReference>
<keyword evidence="3" id="KW-0949">S-adenosyl-L-methionine</keyword>
<organism evidence="9">
    <name type="scientific">marine sediment metagenome</name>
    <dbReference type="NCBI Taxonomy" id="412755"/>
    <lineage>
        <taxon>unclassified sequences</taxon>
        <taxon>metagenomes</taxon>
        <taxon>ecological metagenomes</taxon>
    </lineage>
</organism>
<evidence type="ECO:0000313" key="9">
    <source>
        <dbReference type="EMBL" id="KKK67406.1"/>
    </source>
</evidence>
<evidence type="ECO:0000259" key="8">
    <source>
        <dbReference type="PROSITE" id="PS51918"/>
    </source>
</evidence>
<dbReference type="GO" id="GO:0003824">
    <property type="term" value="F:catalytic activity"/>
    <property type="evidence" value="ECO:0007669"/>
    <property type="project" value="InterPro"/>
</dbReference>
<dbReference type="InterPro" id="IPR023404">
    <property type="entry name" value="rSAM_horseshoe"/>
</dbReference>
<dbReference type="SFLD" id="SFLDG01082">
    <property type="entry name" value="B12-binding_domain_containing"/>
    <property type="match status" value="1"/>
</dbReference>
<dbReference type="Pfam" id="PF04055">
    <property type="entry name" value="Radical_SAM"/>
    <property type="match status" value="1"/>
</dbReference>
<dbReference type="InterPro" id="IPR007197">
    <property type="entry name" value="rSAM"/>
</dbReference>
<keyword evidence="2" id="KW-0004">4Fe-4S</keyword>
<evidence type="ECO:0000256" key="3">
    <source>
        <dbReference type="ARBA" id="ARBA00022691"/>
    </source>
</evidence>
<dbReference type="SFLD" id="SFLDS00029">
    <property type="entry name" value="Radical_SAM"/>
    <property type="match status" value="1"/>
</dbReference>
<evidence type="ECO:0000256" key="6">
    <source>
        <dbReference type="ARBA" id="ARBA00023014"/>
    </source>
</evidence>
<reference evidence="9" key="1">
    <citation type="journal article" date="2015" name="Nature">
        <title>Complex archaea that bridge the gap between prokaryotes and eukaryotes.</title>
        <authorList>
            <person name="Spang A."/>
            <person name="Saw J.H."/>
            <person name="Jorgensen S.L."/>
            <person name="Zaremba-Niedzwiedzka K."/>
            <person name="Martijn J."/>
            <person name="Lind A.E."/>
            <person name="van Eijk R."/>
            <person name="Schleper C."/>
            <person name="Guy L."/>
            <person name="Ettema T.J."/>
        </authorList>
    </citation>
    <scope>NUCLEOTIDE SEQUENCE</scope>
</reference>
<dbReference type="InterPro" id="IPR020612">
    <property type="entry name" value="Methylthiotransferase_CS"/>
</dbReference>
<dbReference type="GO" id="GO:0005829">
    <property type="term" value="C:cytosol"/>
    <property type="evidence" value="ECO:0007669"/>
    <property type="project" value="TreeGrafter"/>
</dbReference>
<dbReference type="AlphaFoldDB" id="A0A0F9A5H3"/>
<dbReference type="PANTHER" id="PTHR43409:SF16">
    <property type="entry name" value="SLR0320 PROTEIN"/>
    <property type="match status" value="1"/>
</dbReference>
<dbReference type="Gene3D" id="3.40.50.280">
    <property type="entry name" value="Cobalamin-binding domain"/>
    <property type="match status" value="1"/>
</dbReference>
<accession>A0A0F9A5H3</accession>
<comment type="caution">
    <text evidence="9">The sequence shown here is derived from an EMBL/GenBank/DDBJ whole genome shotgun (WGS) entry which is preliminary data.</text>
</comment>
<dbReference type="PANTHER" id="PTHR43409">
    <property type="entry name" value="ANAEROBIC MAGNESIUM-PROTOPORPHYRIN IX MONOMETHYL ESTER CYCLASE-RELATED"/>
    <property type="match status" value="1"/>
</dbReference>
<comment type="cofactor">
    <cofactor evidence="1">
        <name>[4Fe-4S] cluster</name>
        <dbReference type="ChEBI" id="CHEBI:49883"/>
    </cofactor>
</comment>
<dbReference type="GO" id="GO:0051539">
    <property type="term" value="F:4 iron, 4 sulfur cluster binding"/>
    <property type="evidence" value="ECO:0007669"/>
    <property type="project" value="UniProtKB-KW"/>
</dbReference>
<sequence>ANTEKINMVTLPLGLACIAQATRDAGHETAIVDLVGSGDDMSGLDDALRGGCSDVVGISVRNIDDLVMQGGRFLLERTRDVVQRCKQLSTAPVVLGGAGYSIFPEHALRYLGADLGIQGEGETAFPLLLDKIQHGGGLSGVAGLYVNEGSSVEKAYDADLDSHALPEKDVWSPPAAEDQEIWMPVQTRRGCPMGCSYCSTPAIEGHVIRKRSPSDVAHWIRHWVEEGYGNFFFVDNTFNLPTSYAKQLCREIKSNAPGIKWRCIVYPYKVDEELVALMAEAGCVQVSLGFESGSDRMLRALKKKFSPDDIVRSVGLLKDNRISIMGFLLLGGPGETMQTVHESLSFADSLSLQAVKVTAGIRIYPDTPLAWTA</sequence>
<dbReference type="CDD" id="cd01335">
    <property type="entry name" value="Radical_SAM"/>
    <property type="match status" value="1"/>
</dbReference>
<dbReference type="Gene3D" id="3.80.30.20">
    <property type="entry name" value="tm_1862 like domain"/>
    <property type="match status" value="1"/>
</dbReference>
<evidence type="ECO:0000259" key="7">
    <source>
        <dbReference type="PROSITE" id="PS51332"/>
    </source>
</evidence>
<dbReference type="InterPro" id="IPR006158">
    <property type="entry name" value="Cobalamin-bd"/>
</dbReference>
<dbReference type="EMBL" id="LAZR01059628">
    <property type="protein sequence ID" value="KKK67406.1"/>
    <property type="molecule type" value="Genomic_DNA"/>
</dbReference>
<feature type="non-terminal residue" evidence="9">
    <location>
        <position position="1"/>
    </location>
</feature>
<dbReference type="SFLD" id="SFLDG01123">
    <property type="entry name" value="methyltransferase_(Class_B)"/>
    <property type="match status" value="1"/>
</dbReference>
<feature type="domain" description="B12-binding" evidence="7">
    <location>
        <begin position="1"/>
        <end position="139"/>
    </location>
</feature>
<keyword evidence="5" id="KW-0408">Iron</keyword>
<dbReference type="GO" id="GO:0046872">
    <property type="term" value="F:metal ion binding"/>
    <property type="evidence" value="ECO:0007669"/>
    <property type="project" value="UniProtKB-KW"/>
</dbReference>
<feature type="domain" description="Radical SAM core" evidence="8">
    <location>
        <begin position="177"/>
        <end position="373"/>
    </location>
</feature>
<dbReference type="PROSITE" id="PS51918">
    <property type="entry name" value="RADICAL_SAM"/>
    <property type="match status" value="1"/>
</dbReference>
<keyword evidence="6" id="KW-0411">Iron-sulfur</keyword>
<dbReference type="SMART" id="SM00729">
    <property type="entry name" value="Elp3"/>
    <property type="match status" value="1"/>
</dbReference>
<feature type="non-terminal residue" evidence="9">
    <location>
        <position position="373"/>
    </location>
</feature>
<dbReference type="InterPro" id="IPR051198">
    <property type="entry name" value="BchE-like"/>
</dbReference>
<evidence type="ECO:0000256" key="2">
    <source>
        <dbReference type="ARBA" id="ARBA00022485"/>
    </source>
</evidence>
<proteinExistence type="predicted"/>
<evidence type="ECO:0000256" key="5">
    <source>
        <dbReference type="ARBA" id="ARBA00023004"/>
    </source>
</evidence>
<dbReference type="SUPFAM" id="SSF102114">
    <property type="entry name" value="Radical SAM enzymes"/>
    <property type="match status" value="1"/>
</dbReference>
<dbReference type="InterPro" id="IPR034466">
    <property type="entry name" value="Methyltransferase_Class_B"/>
</dbReference>
<dbReference type="InterPro" id="IPR006638">
    <property type="entry name" value="Elp3/MiaA/NifB-like_rSAM"/>
</dbReference>
<keyword evidence="4" id="KW-0479">Metal-binding</keyword>
<dbReference type="PROSITE" id="PS51332">
    <property type="entry name" value="B12_BINDING"/>
    <property type="match status" value="1"/>
</dbReference>
<dbReference type="Pfam" id="PF02310">
    <property type="entry name" value="B12-binding"/>
    <property type="match status" value="1"/>
</dbReference>
<gene>
    <name evidence="9" type="ORF">LCGC14_2954390</name>
</gene>
<evidence type="ECO:0000256" key="4">
    <source>
        <dbReference type="ARBA" id="ARBA00022723"/>
    </source>
</evidence>
<protein>
    <submittedName>
        <fullName evidence="9">Uncharacterized protein</fullName>
    </submittedName>
</protein>